<dbReference type="EMBL" id="LS483343">
    <property type="protein sequence ID" value="SQF41212.1"/>
    <property type="molecule type" value="Genomic_DNA"/>
</dbReference>
<dbReference type="SUPFAM" id="SSF74650">
    <property type="entry name" value="Galactose mutarotase-like"/>
    <property type="match status" value="1"/>
</dbReference>
<accession>A0A2X3Y309</accession>
<dbReference type="OrthoDB" id="9779408at2"/>
<dbReference type="RefSeq" id="WP_018030515.1">
    <property type="nucleotide sequence ID" value="NZ_LS483343.1"/>
</dbReference>
<dbReference type="GO" id="GO:0004034">
    <property type="term" value="F:aldose 1-epimerase activity"/>
    <property type="evidence" value="ECO:0007669"/>
    <property type="project" value="UniProtKB-EC"/>
</dbReference>
<dbReference type="STRING" id="1123303.GCA_000372425_01192"/>
<dbReference type="AlphaFoldDB" id="A0A2X3Y309"/>
<dbReference type="PANTHER" id="PTHR10091:SF0">
    <property type="entry name" value="GALACTOSE MUTAROTASE"/>
    <property type="match status" value="1"/>
</dbReference>
<proteinExistence type="inferred from homology"/>
<dbReference type="GO" id="GO:0005737">
    <property type="term" value="C:cytoplasm"/>
    <property type="evidence" value="ECO:0007669"/>
    <property type="project" value="TreeGrafter"/>
</dbReference>
<dbReference type="GO" id="GO:0033499">
    <property type="term" value="P:galactose catabolic process via UDP-galactose, Leloir pathway"/>
    <property type="evidence" value="ECO:0007669"/>
    <property type="project" value="TreeGrafter"/>
</dbReference>
<dbReference type="InterPro" id="IPR011013">
    <property type="entry name" value="Gal_mutarotase_sf_dom"/>
</dbReference>
<protein>
    <submittedName>
        <fullName evidence="4">Aldose 1-epimerase</fullName>
        <ecNumber evidence="4">5.1.3.3</ecNumber>
    </submittedName>
</protein>
<comment type="similarity">
    <text evidence="1">Belongs to the aldose epimerase family.</text>
</comment>
<evidence type="ECO:0000256" key="1">
    <source>
        <dbReference type="ARBA" id="ARBA00006206"/>
    </source>
</evidence>
<organism evidence="4 5">
    <name type="scientific">Streptococcus ferus</name>
    <dbReference type="NCBI Taxonomy" id="1345"/>
    <lineage>
        <taxon>Bacteria</taxon>
        <taxon>Bacillati</taxon>
        <taxon>Bacillota</taxon>
        <taxon>Bacilli</taxon>
        <taxon>Lactobacillales</taxon>
        <taxon>Streptococcaceae</taxon>
        <taxon>Streptococcus</taxon>
    </lineage>
</organism>
<dbReference type="CDD" id="cd09019">
    <property type="entry name" value="galactose_mutarotase_like"/>
    <property type="match status" value="1"/>
</dbReference>
<evidence type="ECO:0000313" key="5">
    <source>
        <dbReference type="Proteomes" id="UP000249495"/>
    </source>
</evidence>
<keyword evidence="2 4" id="KW-0413">Isomerase</keyword>
<evidence type="ECO:0000313" key="4">
    <source>
        <dbReference type="EMBL" id="SQF41212.1"/>
    </source>
</evidence>
<sequence>MAELFGTYQGQPVFAYQLSNSQACHVRILNLGGIVQEFSLPLADGKRHNLVVHFDDIVAYYQNPYQVNKQIGRVAGRIKEARFDLKGQSYQLEANDGRHLLHGGSRGLSQVFFAADQPNPQQLVLKCQLRTVQDGFPGDIDLTITYSLDDDNQLTIHYQASAGNRATVFDPTLHIYWALSHHLEGVALQIDSPAILETTSDKIPTGRKISVAGSAYDFRQRKPISLALNELRQEGRLALDDAYEVTADFSRPQAYLWDRQQGYCLEIFSSRNGLIVFTANPFDQAAADQGIFNALATEPQTLPDALHHPEWGDISLAAGEVKEYTMAFKVKQMEEGREDETNF</sequence>
<dbReference type="KEGG" id="sfer:NCTC12278_01812"/>
<dbReference type="PANTHER" id="PTHR10091">
    <property type="entry name" value="ALDOSE-1-EPIMERASE"/>
    <property type="match status" value="1"/>
</dbReference>
<reference evidence="4 5" key="1">
    <citation type="submission" date="2018-06" db="EMBL/GenBank/DDBJ databases">
        <authorList>
            <consortium name="Pathogen Informatics"/>
            <person name="Doyle S."/>
        </authorList>
    </citation>
    <scope>NUCLEOTIDE SEQUENCE [LARGE SCALE GENOMIC DNA]</scope>
    <source>
        <strain evidence="4 5">NCTC12278</strain>
    </source>
</reference>
<keyword evidence="3" id="KW-0119">Carbohydrate metabolism</keyword>
<keyword evidence="5" id="KW-1185">Reference proteome</keyword>
<evidence type="ECO:0000256" key="2">
    <source>
        <dbReference type="ARBA" id="ARBA00023235"/>
    </source>
</evidence>
<dbReference type="GO" id="GO:0030246">
    <property type="term" value="F:carbohydrate binding"/>
    <property type="evidence" value="ECO:0007669"/>
    <property type="project" value="InterPro"/>
</dbReference>
<dbReference type="GO" id="GO:0006006">
    <property type="term" value="P:glucose metabolic process"/>
    <property type="evidence" value="ECO:0007669"/>
    <property type="project" value="TreeGrafter"/>
</dbReference>
<dbReference type="InterPro" id="IPR047215">
    <property type="entry name" value="Galactose_mutarotase-like"/>
</dbReference>
<dbReference type="EC" id="5.1.3.3" evidence="4"/>
<dbReference type="Pfam" id="PF01263">
    <property type="entry name" value="Aldose_epim"/>
    <property type="match status" value="1"/>
</dbReference>
<gene>
    <name evidence="4" type="primary">galM</name>
    <name evidence="4" type="ORF">NCTC12278_01812</name>
</gene>
<dbReference type="InterPro" id="IPR008183">
    <property type="entry name" value="Aldose_1/G6P_1-epimerase"/>
</dbReference>
<dbReference type="Gene3D" id="2.70.98.10">
    <property type="match status" value="1"/>
</dbReference>
<name>A0A2X3Y309_9STRE</name>
<dbReference type="Proteomes" id="UP000249495">
    <property type="component" value="Chromosome 1"/>
</dbReference>
<evidence type="ECO:0000256" key="3">
    <source>
        <dbReference type="ARBA" id="ARBA00023277"/>
    </source>
</evidence>
<dbReference type="InterPro" id="IPR014718">
    <property type="entry name" value="GH-type_carb-bd"/>
</dbReference>